<comment type="caution">
    <text evidence="2">The sequence shown here is derived from an EMBL/GenBank/DDBJ whole genome shotgun (WGS) entry which is preliminary data.</text>
</comment>
<name>A0A816LS02_9BILA</name>
<evidence type="ECO:0000313" key="4">
    <source>
        <dbReference type="Proteomes" id="UP000663887"/>
    </source>
</evidence>
<evidence type="ECO:0000256" key="1">
    <source>
        <dbReference type="SAM" id="Phobius"/>
    </source>
</evidence>
<accession>A0A816LS02</accession>
<keyword evidence="1" id="KW-0472">Membrane</keyword>
<evidence type="ECO:0000313" key="2">
    <source>
        <dbReference type="EMBL" id="CAF1943811.1"/>
    </source>
</evidence>
<dbReference type="AlphaFoldDB" id="A0A816LS02"/>
<organism evidence="2 4">
    <name type="scientific">Rotaria magnacalcarata</name>
    <dbReference type="NCBI Taxonomy" id="392030"/>
    <lineage>
        <taxon>Eukaryota</taxon>
        <taxon>Metazoa</taxon>
        <taxon>Spiralia</taxon>
        <taxon>Gnathifera</taxon>
        <taxon>Rotifera</taxon>
        <taxon>Eurotatoria</taxon>
        <taxon>Bdelloidea</taxon>
        <taxon>Philodinida</taxon>
        <taxon>Philodinidae</taxon>
        <taxon>Rotaria</taxon>
    </lineage>
</organism>
<dbReference type="EMBL" id="CAJNRG010000026">
    <property type="protein sequence ID" value="CAF1943811.1"/>
    <property type="molecule type" value="Genomic_DNA"/>
</dbReference>
<evidence type="ECO:0000313" key="3">
    <source>
        <dbReference type="EMBL" id="CAF2045672.1"/>
    </source>
</evidence>
<keyword evidence="1" id="KW-1133">Transmembrane helix</keyword>
<sequence>MMRYFKVIRARRRTTASTNELAQSIIQSSDLTTIPRRPSSILLVNNEIYHSSSQHSENDNLIPNGRHAICTPNNLLPIDHIDLSRRSSVNISRRSSFQQQDITESSKSKTSLKNFYIFFVLLFLFIFFAVIYSFIRMIKNQS</sequence>
<keyword evidence="1" id="KW-0812">Transmembrane</keyword>
<dbReference type="Proteomes" id="UP000663887">
    <property type="component" value="Unassembled WGS sequence"/>
</dbReference>
<protein>
    <submittedName>
        <fullName evidence="2">Uncharacterized protein</fullName>
    </submittedName>
</protein>
<dbReference type="Proteomes" id="UP000663856">
    <property type="component" value="Unassembled WGS sequence"/>
</dbReference>
<proteinExistence type="predicted"/>
<feature type="transmembrane region" description="Helical" evidence="1">
    <location>
        <begin position="115"/>
        <end position="135"/>
    </location>
</feature>
<dbReference type="EMBL" id="CAJNRF010003009">
    <property type="protein sequence ID" value="CAF2045672.1"/>
    <property type="molecule type" value="Genomic_DNA"/>
</dbReference>
<gene>
    <name evidence="3" type="ORF">WKI299_LOCUS9154</name>
    <name evidence="2" type="ORF">XDN619_LOCUS524</name>
</gene>
<reference evidence="2" key="1">
    <citation type="submission" date="2021-02" db="EMBL/GenBank/DDBJ databases">
        <authorList>
            <person name="Nowell W R."/>
        </authorList>
    </citation>
    <scope>NUCLEOTIDE SEQUENCE</scope>
</reference>